<comment type="caution">
    <text evidence="2">The sequence shown here is derived from an EMBL/GenBank/DDBJ whole genome shotgun (WGS) entry which is preliminary data.</text>
</comment>
<evidence type="ECO:0000313" key="3">
    <source>
        <dbReference type="Proteomes" id="UP000235965"/>
    </source>
</evidence>
<evidence type="ECO:0000313" key="2">
    <source>
        <dbReference type="EMBL" id="PNF27245.1"/>
    </source>
</evidence>
<dbReference type="InParanoid" id="A0A2J7QF75"/>
<organism evidence="2 3">
    <name type="scientific">Cryptotermes secundus</name>
    <dbReference type="NCBI Taxonomy" id="105785"/>
    <lineage>
        <taxon>Eukaryota</taxon>
        <taxon>Metazoa</taxon>
        <taxon>Ecdysozoa</taxon>
        <taxon>Arthropoda</taxon>
        <taxon>Hexapoda</taxon>
        <taxon>Insecta</taxon>
        <taxon>Pterygota</taxon>
        <taxon>Neoptera</taxon>
        <taxon>Polyneoptera</taxon>
        <taxon>Dictyoptera</taxon>
        <taxon>Blattodea</taxon>
        <taxon>Blattoidea</taxon>
        <taxon>Termitoidae</taxon>
        <taxon>Kalotermitidae</taxon>
        <taxon>Cryptotermitinae</taxon>
        <taxon>Cryptotermes</taxon>
    </lineage>
</organism>
<evidence type="ECO:0000256" key="1">
    <source>
        <dbReference type="SAM" id="MobiDB-lite"/>
    </source>
</evidence>
<sequence length="122" mass="14028">MFNSCSLFLEGNGDRKASRSDGTGIISPGFFMMLRDADFHEDDVSRTGDPNVVTQTPHAGQPPHFHPQSISSYKFKSLVRTISDKHFELTEGDRKRSQRHPNKFHKHYENIKRRITKLPAIF</sequence>
<dbReference type="Proteomes" id="UP000235965">
    <property type="component" value="Unassembled WGS sequence"/>
</dbReference>
<dbReference type="EMBL" id="NEVH01015301">
    <property type="protein sequence ID" value="PNF27245.1"/>
    <property type="molecule type" value="Genomic_DNA"/>
</dbReference>
<gene>
    <name evidence="2" type="ORF">B7P43_G05309</name>
</gene>
<proteinExistence type="predicted"/>
<feature type="region of interest" description="Disordered" evidence="1">
    <location>
        <begin position="43"/>
        <end position="67"/>
    </location>
</feature>
<keyword evidence="3" id="KW-1185">Reference proteome</keyword>
<reference evidence="2 3" key="1">
    <citation type="submission" date="2017-12" db="EMBL/GenBank/DDBJ databases">
        <title>Hemimetabolous genomes reveal molecular basis of termite eusociality.</title>
        <authorList>
            <person name="Harrison M.C."/>
            <person name="Jongepier E."/>
            <person name="Robertson H.M."/>
            <person name="Arning N."/>
            <person name="Bitard-Feildel T."/>
            <person name="Chao H."/>
            <person name="Childers C.P."/>
            <person name="Dinh H."/>
            <person name="Doddapaneni H."/>
            <person name="Dugan S."/>
            <person name="Gowin J."/>
            <person name="Greiner C."/>
            <person name="Han Y."/>
            <person name="Hu H."/>
            <person name="Hughes D.S.T."/>
            <person name="Huylmans A.-K."/>
            <person name="Kemena C."/>
            <person name="Kremer L.P.M."/>
            <person name="Lee S.L."/>
            <person name="Lopez-Ezquerra A."/>
            <person name="Mallet L."/>
            <person name="Monroy-Kuhn J.M."/>
            <person name="Moser A."/>
            <person name="Murali S.C."/>
            <person name="Muzny D.M."/>
            <person name="Otani S."/>
            <person name="Piulachs M.-D."/>
            <person name="Poelchau M."/>
            <person name="Qu J."/>
            <person name="Schaub F."/>
            <person name="Wada-Katsumata A."/>
            <person name="Worley K.C."/>
            <person name="Xie Q."/>
            <person name="Ylla G."/>
            <person name="Poulsen M."/>
            <person name="Gibbs R.A."/>
            <person name="Schal C."/>
            <person name="Richards S."/>
            <person name="Belles X."/>
            <person name="Korb J."/>
            <person name="Bornberg-Bauer E."/>
        </authorList>
    </citation>
    <scope>NUCLEOTIDE SEQUENCE [LARGE SCALE GENOMIC DNA]</scope>
    <source>
        <tissue evidence="2">Whole body</tissue>
    </source>
</reference>
<dbReference type="AlphaFoldDB" id="A0A2J7QF75"/>
<protein>
    <submittedName>
        <fullName evidence="2">Uncharacterized protein</fullName>
    </submittedName>
</protein>
<accession>A0A2J7QF75</accession>
<name>A0A2J7QF75_9NEOP</name>